<keyword evidence="2" id="KW-1185">Reference proteome</keyword>
<gene>
    <name evidence="1" type="ORF">V0U35_13100</name>
</gene>
<reference evidence="1 2" key="1">
    <citation type="submission" date="2024-01" db="EMBL/GenBank/DDBJ databases">
        <title>Hyphobacterium bacterium isolated from marine sediment.</title>
        <authorList>
            <person name="Zhao S."/>
        </authorList>
    </citation>
    <scope>NUCLEOTIDE SEQUENCE [LARGE SCALE GENOMIC DNA]</scope>
    <source>
        <strain evidence="1 2">Y60-23</strain>
    </source>
</reference>
<proteinExistence type="predicted"/>
<evidence type="ECO:0000313" key="1">
    <source>
        <dbReference type="EMBL" id="MEE2567615.1"/>
    </source>
</evidence>
<evidence type="ECO:0008006" key="3">
    <source>
        <dbReference type="Google" id="ProtNLM"/>
    </source>
</evidence>
<organism evidence="1 2">
    <name type="scientific">Hyphobacterium marinum</name>
    <dbReference type="NCBI Taxonomy" id="3116574"/>
    <lineage>
        <taxon>Bacteria</taxon>
        <taxon>Pseudomonadati</taxon>
        <taxon>Pseudomonadota</taxon>
        <taxon>Alphaproteobacteria</taxon>
        <taxon>Maricaulales</taxon>
        <taxon>Maricaulaceae</taxon>
        <taxon>Hyphobacterium</taxon>
    </lineage>
</organism>
<comment type="caution">
    <text evidence="1">The sequence shown here is derived from an EMBL/GenBank/DDBJ whole genome shotgun (WGS) entry which is preliminary data.</text>
</comment>
<name>A0ABU7M2X8_9PROT</name>
<dbReference type="EMBL" id="JAZDRO010000007">
    <property type="protein sequence ID" value="MEE2567615.1"/>
    <property type="molecule type" value="Genomic_DNA"/>
</dbReference>
<evidence type="ECO:0000313" key="2">
    <source>
        <dbReference type="Proteomes" id="UP001310692"/>
    </source>
</evidence>
<sequence>MPFAIINQLKGVLAGRHDIDIGQLQLINLDLVKTGAGERWDKLRHKVFDASTHFIEKRIDPDDVLIRCEDGFMLLFADDDPAASERKTKEISDALNLFFLGDEILKKLQIKSLSRRLDLDNLATLLQAEGVANSEATRQAAGPATPQKPARPKAMKLQRIDFRSDSEAVFVPVWDSRKQAVTTQFCTLKTHEHATGDLLYGRAALHGHDEPRDHAAFDLAVCDAASRAMRDAADAGRRIAICVQVHLKTLSTRDTRQRYFAALGEVPPPLRDFTFVRVDGIETGTPQCAIQDAFQSLRPHAGYLLAKLPFGHTDLTAFEGLGIALFGWDSPPAARDFRFDARQTAALGQFSKQAVRMGASAYLSRPPSWPAISQALDAGVRFLVGPRIAPATKRPLIPFRLETSDIRRRSDALVLT</sequence>
<dbReference type="Proteomes" id="UP001310692">
    <property type="component" value="Unassembled WGS sequence"/>
</dbReference>
<protein>
    <recommendedName>
        <fullName evidence="3">EAL domain-containing protein</fullName>
    </recommendedName>
</protein>
<accession>A0ABU7M2X8</accession>
<dbReference type="RefSeq" id="WP_330197184.1">
    <property type="nucleotide sequence ID" value="NZ_JAZDRO010000007.1"/>
</dbReference>